<evidence type="ECO:0000256" key="4">
    <source>
        <dbReference type="ARBA" id="ARBA00021735"/>
    </source>
</evidence>
<dbReference type="CDD" id="cd00488">
    <property type="entry name" value="PCD_DCoH"/>
    <property type="match status" value="1"/>
</dbReference>
<dbReference type="InterPro" id="IPR036428">
    <property type="entry name" value="PCD_sf"/>
</dbReference>
<comment type="similarity">
    <text evidence="2">Belongs to the pterin-4-alpha-carbinolamine dehydratase family.</text>
</comment>
<dbReference type="GO" id="GO:0008124">
    <property type="term" value="F:4-alpha-hydroxytetrahydrobiopterin dehydratase activity"/>
    <property type="evidence" value="ECO:0007669"/>
    <property type="project" value="UniProtKB-EC"/>
</dbReference>
<reference evidence="6 7" key="1">
    <citation type="submission" date="2019-06" db="EMBL/GenBank/DDBJ databases">
        <title>Sequencing the genomes of 1000 actinobacteria strains.</title>
        <authorList>
            <person name="Klenk H.-P."/>
        </authorList>
    </citation>
    <scope>NUCLEOTIDE SEQUENCE [LARGE SCALE GENOMIC DNA]</scope>
    <source>
        <strain evidence="6 7">DSM 21947</strain>
    </source>
</reference>
<dbReference type="AlphaFoldDB" id="A0A8H2K653"/>
<dbReference type="SUPFAM" id="SSF55248">
    <property type="entry name" value="PCD-like"/>
    <property type="match status" value="1"/>
</dbReference>
<evidence type="ECO:0000313" key="6">
    <source>
        <dbReference type="EMBL" id="TQO19880.1"/>
    </source>
</evidence>
<gene>
    <name evidence="6" type="ORF">FB472_1480</name>
</gene>
<evidence type="ECO:0000256" key="1">
    <source>
        <dbReference type="ARBA" id="ARBA00001554"/>
    </source>
</evidence>
<evidence type="ECO:0000256" key="3">
    <source>
        <dbReference type="ARBA" id="ARBA00013252"/>
    </source>
</evidence>
<dbReference type="OrthoDB" id="15077at2"/>
<protein>
    <recommendedName>
        <fullName evidence="4">Putative pterin-4-alpha-carbinolamine dehydratase</fullName>
        <ecNumber evidence="3">4.2.1.96</ecNumber>
    </recommendedName>
</protein>
<evidence type="ECO:0000256" key="5">
    <source>
        <dbReference type="ARBA" id="ARBA00023239"/>
    </source>
</evidence>
<dbReference type="EMBL" id="VFRA01000001">
    <property type="protein sequence ID" value="TQO19880.1"/>
    <property type="molecule type" value="Genomic_DNA"/>
</dbReference>
<dbReference type="Gene3D" id="3.30.1360.20">
    <property type="entry name" value="Transcriptional coactivator/pterin dehydratase"/>
    <property type="match status" value="1"/>
</dbReference>
<dbReference type="GO" id="GO:0006729">
    <property type="term" value="P:tetrahydrobiopterin biosynthetic process"/>
    <property type="evidence" value="ECO:0007669"/>
    <property type="project" value="InterPro"/>
</dbReference>
<dbReference type="Pfam" id="PF01329">
    <property type="entry name" value="Pterin_4a"/>
    <property type="match status" value="1"/>
</dbReference>
<keyword evidence="7" id="KW-1185">Reference proteome</keyword>
<accession>A0A8H2K653</accession>
<proteinExistence type="inferred from homology"/>
<dbReference type="EC" id="4.2.1.96" evidence="3"/>
<keyword evidence="5" id="KW-0456">Lyase</keyword>
<dbReference type="Proteomes" id="UP000316560">
    <property type="component" value="Unassembled WGS sequence"/>
</dbReference>
<organism evidence="6 7">
    <name type="scientific">Rhodoglobus vestalii</name>
    <dbReference type="NCBI Taxonomy" id="193384"/>
    <lineage>
        <taxon>Bacteria</taxon>
        <taxon>Bacillati</taxon>
        <taxon>Actinomycetota</taxon>
        <taxon>Actinomycetes</taxon>
        <taxon>Micrococcales</taxon>
        <taxon>Microbacteriaceae</taxon>
        <taxon>Rhodoglobus</taxon>
    </lineage>
</organism>
<evidence type="ECO:0000313" key="7">
    <source>
        <dbReference type="Proteomes" id="UP000316560"/>
    </source>
</evidence>
<dbReference type="RefSeq" id="WP_141990311.1">
    <property type="nucleotide sequence ID" value="NZ_VFRA01000001.1"/>
</dbReference>
<name>A0A8H2K653_9MICO</name>
<dbReference type="PANTHER" id="PTHR12599:SF0">
    <property type="entry name" value="PTERIN-4-ALPHA-CARBINOLAMINE DEHYDRATASE"/>
    <property type="match status" value="1"/>
</dbReference>
<sequence length="107" mass="11364">MAEPISAQQFRASDGVEDWQVHFDGAKTYFATGSFAKGVELIDVIGQLADAANHHPDVDLRYPGVAVSLFTHDIDALSDLDVALAKQISTAARELGIAADPSQVPTV</sequence>
<comment type="catalytic activity">
    <reaction evidence="1">
        <text>(4aS,6R)-4a-hydroxy-L-erythro-5,6,7,8-tetrahydrobiopterin = (6R)-L-erythro-6,7-dihydrobiopterin + H2O</text>
        <dbReference type="Rhea" id="RHEA:11920"/>
        <dbReference type="ChEBI" id="CHEBI:15377"/>
        <dbReference type="ChEBI" id="CHEBI:15642"/>
        <dbReference type="ChEBI" id="CHEBI:43120"/>
        <dbReference type="EC" id="4.2.1.96"/>
    </reaction>
</comment>
<evidence type="ECO:0000256" key="2">
    <source>
        <dbReference type="ARBA" id="ARBA00006472"/>
    </source>
</evidence>
<comment type="caution">
    <text evidence="6">The sequence shown here is derived from an EMBL/GenBank/DDBJ whole genome shotgun (WGS) entry which is preliminary data.</text>
</comment>
<dbReference type="InterPro" id="IPR001533">
    <property type="entry name" value="Pterin_deHydtase"/>
</dbReference>
<dbReference type="PANTHER" id="PTHR12599">
    <property type="entry name" value="PTERIN-4-ALPHA-CARBINOLAMINE DEHYDRATASE"/>
    <property type="match status" value="1"/>
</dbReference>